<keyword evidence="2" id="KW-1185">Reference proteome</keyword>
<sequence>MDLFPHFIKRANSTAINAAGQAGVLSGTDPTHVNPNNPITLFCIQLFIIICFTQGLGWLFKYIRQPRVIAEVVGGIILGPTVMGRIPHFTEHIFPAASLTYLSLISTIGLVLFLFLVGLEVDLSIIKKDWKSAVSISTAGMIIPFGAGCGIAAAIYHEFIDSTRVEFGIFLLFVGVAAAITAFPVLCRILTETKLLETRVGQIVLSAGVGNDVVGWILLALTIALVNASSGVTAVYILLCAVGWTLFVLIPVKRAYAYLVRRSGSFDHAGGPTPGVMVVTFLLIFVSAFMTDIIGVHAIFGGFLAGLIIPHEHGFARKVTEKIDDLVTLLFLPIYFVLSGLKTNLGLLNDGKAWGYTFAIIFVAFFGKFIGCAGAAKLNKFDNRESLAIGMLMSCKGLVELIVLNVGLAAGILDTKVFSMFVFMAVVLTVITTPLTLWVYPARFHQRVRFMSATGGGQQDGKGGGGGGDDHMEDGGGRNVQGEAVPGGVRTYTSRILVVLQKMEHLAAIMFLTQLFELPLSNYHTGGTADIGDRRAQAPPVLTLPTLTEERIEKDVDWEGSNSDVGHAPSASPPQATAPTSTLPETLTIEALRLVELTGRTSSVMQSIETDSLVNTDDLLQLFKQYGSLRGFQVKPRASVAELDGFPQSVSDHAERGEVQLVVLPWTTPASGASGAVMDEQASIGAHHLGGSGGGQGTTTTGMNPAEMGGNAPTSPNPFDRIFGPDTNASPFYSVFLRRVMSEAKRDTAIFVDRGFHAGDSVVGGGDAQMYSGGHHHQRLFLPFFGGADDRLALGLVVQMCRQSSVCATVIRFDTTVRPVQGDTPTVPPAAVAGVRNKRTMSVDSRSGQFEKDVQEHQNAMTGGLQTSTTPNFGSIQSTIADDLAWEHFTNDARVATRDNDALSRITFSTVSTTVEPLATAISYATVAVEQSRGASIRPLLVIVGRNRRGPSSRYGKEIAKLLTKSHLPPSVGAEIRKTVGDLTTAFVTSRTQAAAASFLVVQAAKQDAKE</sequence>
<evidence type="ECO:0000313" key="2">
    <source>
        <dbReference type="Proteomes" id="UP001234202"/>
    </source>
</evidence>
<proteinExistence type="predicted"/>
<dbReference type="Proteomes" id="UP001234202">
    <property type="component" value="Unassembled WGS sequence"/>
</dbReference>
<evidence type="ECO:0000313" key="1">
    <source>
        <dbReference type="EMBL" id="KAJ9126558.1"/>
    </source>
</evidence>
<organism evidence="1 2">
    <name type="scientific">Naganishia onofrii</name>
    <dbReference type="NCBI Taxonomy" id="1851511"/>
    <lineage>
        <taxon>Eukaryota</taxon>
        <taxon>Fungi</taxon>
        <taxon>Dikarya</taxon>
        <taxon>Basidiomycota</taxon>
        <taxon>Agaricomycotina</taxon>
        <taxon>Tremellomycetes</taxon>
        <taxon>Filobasidiales</taxon>
        <taxon>Filobasidiaceae</taxon>
        <taxon>Naganishia</taxon>
    </lineage>
</organism>
<protein>
    <submittedName>
        <fullName evidence="1">Uncharacterized protein</fullName>
    </submittedName>
</protein>
<name>A0ACC2XSG3_9TREE</name>
<accession>A0ACC2XSG3</accession>
<gene>
    <name evidence="1" type="ORF">QFC24_001586</name>
</gene>
<comment type="caution">
    <text evidence="1">The sequence shown here is derived from an EMBL/GenBank/DDBJ whole genome shotgun (WGS) entry which is preliminary data.</text>
</comment>
<reference evidence="1" key="1">
    <citation type="submission" date="2023-04" db="EMBL/GenBank/DDBJ databases">
        <title>Draft Genome sequencing of Naganishia species isolated from polar environments using Oxford Nanopore Technology.</title>
        <authorList>
            <person name="Leo P."/>
            <person name="Venkateswaran K."/>
        </authorList>
    </citation>
    <scope>NUCLEOTIDE SEQUENCE</scope>
    <source>
        <strain evidence="1">DBVPG 5303</strain>
    </source>
</reference>
<dbReference type="EMBL" id="JASBWV010000004">
    <property type="protein sequence ID" value="KAJ9126558.1"/>
    <property type="molecule type" value="Genomic_DNA"/>
</dbReference>